<feature type="transmembrane region" description="Helical" evidence="9">
    <location>
        <begin position="105"/>
        <end position="124"/>
    </location>
</feature>
<keyword evidence="3" id="KW-0813">Transport</keyword>
<feature type="transmembrane region" description="Helical" evidence="9">
    <location>
        <begin position="291"/>
        <end position="310"/>
    </location>
</feature>
<feature type="transmembrane region" description="Helical" evidence="9">
    <location>
        <begin position="70"/>
        <end position="98"/>
    </location>
</feature>
<protein>
    <recommendedName>
        <fullName evidence="10">Major facilitator superfamily (MFS) profile domain-containing protein</fullName>
    </recommendedName>
</protein>
<dbReference type="GO" id="GO:0015293">
    <property type="term" value="F:symporter activity"/>
    <property type="evidence" value="ECO:0007669"/>
    <property type="project" value="UniProtKB-KW"/>
</dbReference>
<dbReference type="PANTHER" id="PTHR43528:SF1">
    <property type="entry name" value="ALPHA-KETOGLUTARATE PERMEASE"/>
    <property type="match status" value="1"/>
</dbReference>
<evidence type="ECO:0000256" key="1">
    <source>
        <dbReference type="ARBA" id="ARBA00004651"/>
    </source>
</evidence>
<dbReference type="Proteomes" id="UP000006698">
    <property type="component" value="Chromosome"/>
</dbReference>
<evidence type="ECO:0000256" key="6">
    <source>
        <dbReference type="ARBA" id="ARBA00022847"/>
    </source>
</evidence>
<feature type="transmembrane region" description="Helical" evidence="9">
    <location>
        <begin position="206"/>
        <end position="224"/>
    </location>
</feature>
<feature type="transmembrane region" description="Helical" evidence="9">
    <location>
        <begin position="345"/>
        <end position="362"/>
    </location>
</feature>
<dbReference type="KEGG" id="cgt:cgR_2800"/>
<keyword evidence="5 9" id="KW-0812">Transmembrane</keyword>
<keyword evidence="7 9" id="KW-1133">Transmembrane helix</keyword>
<evidence type="ECO:0000313" key="11">
    <source>
        <dbReference type="EMBL" id="BAF55819.1"/>
    </source>
</evidence>
<evidence type="ECO:0000256" key="8">
    <source>
        <dbReference type="ARBA" id="ARBA00023136"/>
    </source>
</evidence>
<dbReference type="InterPro" id="IPR005829">
    <property type="entry name" value="Sugar_transporter_CS"/>
</dbReference>
<dbReference type="EMBL" id="AP009044">
    <property type="protein sequence ID" value="BAF55819.1"/>
    <property type="molecule type" value="Genomic_DNA"/>
</dbReference>
<feature type="transmembrane region" description="Helical" evidence="9">
    <location>
        <begin position="322"/>
        <end position="339"/>
    </location>
</feature>
<dbReference type="PROSITE" id="PS50850">
    <property type="entry name" value="MFS"/>
    <property type="match status" value="1"/>
</dbReference>
<dbReference type="GO" id="GO:0005886">
    <property type="term" value="C:plasma membrane"/>
    <property type="evidence" value="ECO:0007669"/>
    <property type="project" value="UniProtKB-SubCell"/>
</dbReference>
<feature type="transmembrane region" description="Helical" evidence="9">
    <location>
        <begin position="259"/>
        <end position="279"/>
    </location>
</feature>
<dbReference type="InterPro" id="IPR036259">
    <property type="entry name" value="MFS_trans_sf"/>
</dbReference>
<dbReference type="AlphaFoldDB" id="A0AB72VE26"/>
<reference evidence="11" key="1">
    <citation type="journal article" date="2007" name="Microbiology">
        <title>Comparative analysis of the Corynebacterium glutamicum group and complete genome sequence of strain R.</title>
        <authorList>
            <person name="Yukawa H."/>
            <person name="Omumasaba C.A."/>
            <person name="Nonaka H."/>
            <person name="Kos P."/>
            <person name="Okai N."/>
            <person name="Suzuki N."/>
            <person name="Suda M."/>
            <person name="Tsuge Y."/>
            <person name="Watanabe J."/>
            <person name="Ikeda Y."/>
            <person name="Vertes A.A."/>
            <person name="Inui M."/>
        </authorList>
    </citation>
    <scope>NUCLEOTIDE SEQUENCE</scope>
    <source>
        <strain evidence="11">R</strain>
    </source>
</reference>
<feature type="domain" description="Major facilitator superfamily (MFS) profile" evidence="10">
    <location>
        <begin position="33"/>
        <end position="437"/>
    </location>
</feature>
<dbReference type="InterPro" id="IPR020846">
    <property type="entry name" value="MFS_dom"/>
</dbReference>
<dbReference type="PROSITE" id="PS00216">
    <property type="entry name" value="SUGAR_TRANSPORT_1"/>
    <property type="match status" value="2"/>
</dbReference>
<dbReference type="SUPFAM" id="SSF103473">
    <property type="entry name" value="MFS general substrate transporter"/>
    <property type="match status" value="1"/>
</dbReference>
<feature type="transmembrane region" description="Helical" evidence="9">
    <location>
        <begin position="171"/>
        <end position="194"/>
    </location>
</feature>
<dbReference type="PROSITE" id="PS00217">
    <property type="entry name" value="SUGAR_TRANSPORT_2"/>
    <property type="match status" value="1"/>
</dbReference>
<dbReference type="Pfam" id="PF07690">
    <property type="entry name" value="MFS_1"/>
    <property type="match status" value="1"/>
</dbReference>
<evidence type="ECO:0000256" key="5">
    <source>
        <dbReference type="ARBA" id="ARBA00022692"/>
    </source>
</evidence>
<name>A0AB72VE26_CORGB</name>
<feature type="transmembrane region" description="Helical" evidence="9">
    <location>
        <begin position="414"/>
        <end position="432"/>
    </location>
</feature>
<evidence type="ECO:0000256" key="2">
    <source>
        <dbReference type="ARBA" id="ARBA00008240"/>
    </source>
</evidence>
<evidence type="ECO:0000256" key="3">
    <source>
        <dbReference type="ARBA" id="ARBA00022448"/>
    </source>
</evidence>
<dbReference type="InterPro" id="IPR011701">
    <property type="entry name" value="MFS"/>
</dbReference>
<dbReference type="RefSeq" id="WP_011898043.1">
    <property type="nucleotide sequence ID" value="NC_009342.1"/>
</dbReference>
<dbReference type="PANTHER" id="PTHR43528">
    <property type="entry name" value="ALPHA-KETOGLUTARATE PERMEASE"/>
    <property type="match status" value="1"/>
</dbReference>
<feature type="transmembrane region" description="Helical" evidence="9">
    <location>
        <begin position="130"/>
        <end position="159"/>
    </location>
</feature>
<organism evidence="11">
    <name type="scientific">Corynebacterium glutamicum (strain R)</name>
    <dbReference type="NCBI Taxonomy" id="340322"/>
    <lineage>
        <taxon>Bacteria</taxon>
        <taxon>Bacillati</taxon>
        <taxon>Actinomycetota</taxon>
        <taxon>Actinomycetes</taxon>
        <taxon>Mycobacteriales</taxon>
        <taxon>Corynebacteriaceae</taxon>
        <taxon>Corynebacterium</taxon>
    </lineage>
</organism>
<comment type="similarity">
    <text evidence="2">Belongs to the major facilitator superfamily. Metabolite:H+ Symporter (MHS) family (TC 2.A.1.6) family.</text>
</comment>
<feature type="transmembrane region" description="Helical" evidence="9">
    <location>
        <begin position="45"/>
        <end position="64"/>
    </location>
</feature>
<evidence type="ECO:0000256" key="4">
    <source>
        <dbReference type="ARBA" id="ARBA00022475"/>
    </source>
</evidence>
<gene>
    <name evidence="11" type="ordered locus">cgR_2800</name>
</gene>
<sequence length="442" mass="47645">MTAITPQPQNVESGSSKGIREEKNFVPGIPMAQLRSGAIGNLIEWFDWNAYALLSVYFAAQFFPAGTSPLVALLGSFGIMAVGFIVRPLAGLAIGVIADRFGRKTAMLITVYGMGISSLMIALSPTYAQIGIFAPFILLIARIIQGICIGGEYAALTAFAMEMSPNGKRGLVAAILNIVANFGQILVVVIILAFSWSLPDDAMHTWGWRLVFIIGALLSLLGIWMRRDMKETIDVDTSRAKKESVFAAVKRYPRQTIQIIGLTAGFTAMVYAWGAYMPTYAATYKGFDPKYSIMSMGASFAVAMVSTYFAGKASDRFGRKPTMIIAGILLSVGTVPALTLLNDSVWTLIIIQSVGLSIIGMLQSSSMPVFAEMFPSDFRASGLGFPYALTVGLIGGTVPLVGTQLANMNLTSVFPWYLTALIVISTLFYIGMKETAFKPLPK</sequence>
<keyword evidence="6" id="KW-0769">Symport</keyword>
<accession>A0AB72VE26</accession>
<keyword evidence="4" id="KW-1003">Cell membrane</keyword>
<evidence type="ECO:0000256" key="7">
    <source>
        <dbReference type="ARBA" id="ARBA00022989"/>
    </source>
</evidence>
<proteinExistence type="inferred from homology"/>
<dbReference type="InterPro" id="IPR051084">
    <property type="entry name" value="H+-coupled_symporters"/>
</dbReference>
<dbReference type="Gene3D" id="1.20.1250.20">
    <property type="entry name" value="MFS general substrate transporter like domains"/>
    <property type="match status" value="2"/>
</dbReference>
<keyword evidence="8 9" id="KW-0472">Membrane</keyword>
<evidence type="ECO:0000259" key="10">
    <source>
        <dbReference type="PROSITE" id="PS50850"/>
    </source>
</evidence>
<evidence type="ECO:0000256" key="9">
    <source>
        <dbReference type="SAM" id="Phobius"/>
    </source>
</evidence>
<comment type="subcellular location">
    <subcellularLocation>
        <location evidence="1">Cell membrane</location>
        <topology evidence="1">Multi-pass membrane protein</topology>
    </subcellularLocation>
</comment>
<feature type="transmembrane region" description="Helical" evidence="9">
    <location>
        <begin position="383"/>
        <end position="402"/>
    </location>
</feature>